<sequence length="83" mass="9485">MALWAILAYLLVYRGRLEELGVRVVLDLDELLVLLVVIDCYTLVDVRKLKKDVLKEHVGAFCQEWFGVEFKVGDFGRIVCALS</sequence>
<evidence type="ECO:0000313" key="1">
    <source>
        <dbReference type="EMBL" id="CRI34322.1"/>
    </source>
</evidence>
<gene>
    <name evidence="1" type="ORF">HHE01_11680</name>
</gene>
<dbReference type="AlphaFoldDB" id="A0A0K2Y863"/>
<accession>A0A0K2Y863</accession>
<name>A0A0K2Y863_HELHE</name>
<dbReference type="EMBL" id="CDMK01000001">
    <property type="protein sequence ID" value="CRI34322.1"/>
    <property type="molecule type" value="Genomic_DNA"/>
</dbReference>
<dbReference type="Proteomes" id="UP000046090">
    <property type="component" value="Unassembled WGS sequence"/>
</dbReference>
<proteinExistence type="predicted"/>
<protein>
    <submittedName>
        <fullName evidence="1">Uncharacterized protein</fullName>
    </submittedName>
</protein>
<evidence type="ECO:0000313" key="2">
    <source>
        <dbReference type="Proteomes" id="UP000046090"/>
    </source>
</evidence>
<dbReference type="GeneID" id="76196889"/>
<keyword evidence="2" id="KW-1185">Reference proteome</keyword>
<reference evidence="2" key="1">
    <citation type="submission" date="2014-12" db="EMBL/GenBank/DDBJ databases">
        <authorList>
            <person name="Smet A."/>
        </authorList>
    </citation>
    <scope>NUCLEOTIDE SEQUENCE [LARGE SCALE GENOMIC DNA]</scope>
</reference>
<dbReference type="RefSeq" id="WP_015106416.1">
    <property type="nucleotide sequence ID" value="NZ_AP026684.1"/>
</dbReference>
<organism evidence="1 2">
    <name type="scientific">Helicobacter heilmannii</name>
    <dbReference type="NCBI Taxonomy" id="35817"/>
    <lineage>
        <taxon>Bacteria</taxon>
        <taxon>Pseudomonadati</taxon>
        <taxon>Campylobacterota</taxon>
        <taxon>Epsilonproteobacteria</taxon>
        <taxon>Campylobacterales</taxon>
        <taxon>Helicobacteraceae</taxon>
        <taxon>Helicobacter</taxon>
    </lineage>
</organism>